<dbReference type="GO" id="GO:0016887">
    <property type="term" value="F:ATP hydrolysis activity"/>
    <property type="evidence" value="ECO:0007669"/>
    <property type="project" value="InterPro"/>
</dbReference>
<evidence type="ECO:0000313" key="2">
    <source>
        <dbReference type="EMBL" id="AHL18618.1"/>
    </source>
</evidence>
<dbReference type="SMART" id="SM00382">
    <property type="entry name" value="AAA"/>
    <property type="match status" value="1"/>
</dbReference>
<protein>
    <submittedName>
        <fullName evidence="2">AAA_5 domain-containing protein</fullName>
    </submittedName>
</protein>
<gene>
    <name evidence="2" type="ORF">LP114_030</name>
</gene>
<dbReference type="KEGG" id="vg:19736202"/>
<dbReference type="InterPro" id="IPR011704">
    <property type="entry name" value="ATPase_dyneun-rel_AAA"/>
</dbReference>
<dbReference type="InterPro" id="IPR050764">
    <property type="entry name" value="CbbQ/NirQ/NorQ/GpvN"/>
</dbReference>
<accession>A0A059T5B9</accession>
<dbReference type="PANTHER" id="PTHR42759">
    <property type="entry name" value="MOXR FAMILY PROTEIN"/>
    <property type="match status" value="1"/>
</dbReference>
<dbReference type="OrthoDB" id="3584at10239"/>
<dbReference type="Gene3D" id="3.40.50.300">
    <property type="entry name" value="P-loop containing nucleotide triphosphate hydrolases"/>
    <property type="match status" value="1"/>
</dbReference>
<sequence>MTENSKVKTFEEQFEELKSNMFGELESTVKEKAFDILEDALEKVEFESPALNFLREQNYDTYYVSTEAYSAGVDEHCETGRISAMTQAGLHCWLHGQAGTGKTTIAQNVSTKLGLDFYPMQKVTDEFTQLIGFRDGTGKYQATNLYKAMKNGGLLFIDEIDASSPEALIVINTVLANNFMTFPSSADGGDETVYAHEDFKVIVAGNTLGKGGDMNYTGRNKIDAATLDRFVPIHVDYDKKLELIISNRDNDLIQFIHRCREVIEANMINHVISYRAMSQYKKLEGFGEGFVFENVLFKALAWADVSSIRKGLESKHASSLAGNEVWNNFRDWVTSQDNKK</sequence>
<evidence type="ECO:0000259" key="1">
    <source>
        <dbReference type="SMART" id="SM00382"/>
    </source>
</evidence>
<organism evidence="2 3">
    <name type="scientific">Listeria phage LP-114</name>
    <dbReference type="NCBI Taxonomy" id="1458857"/>
    <lineage>
        <taxon>Viruses</taxon>
        <taxon>Duplodnaviria</taxon>
        <taxon>Heunggongvirae</taxon>
        <taxon>Uroviricota</taxon>
        <taxon>Caudoviricetes</taxon>
        <taxon>Homburgvirus</taxon>
        <taxon>Homburgvirus LP114</taxon>
    </lineage>
</organism>
<dbReference type="SUPFAM" id="SSF52540">
    <property type="entry name" value="P-loop containing nucleoside triphosphate hydrolases"/>
    <property type="match status" value="1"/>
</dbReference>
<dbReference type="RefSeq" id="YP_009045084.1">
    <property type="nucleotide sequence ID" value="NC_024392.1"/>
</dbReference>
<dbReference type="Proteomes" id="UP000026991">
    <property type="component" value="Segment"/>
</dbReference>
<feature type="domain" description="AAA+ ATPase" evidence="1">
    <location>
        <begin position="88"/>
        <end position="241"/>
    </location>
</feature>
<keyword evidence="3" id="KW-1185">Reference proteome</keyword>
<dbReference type="PANTHER" id="PTHR42759:SF1">
    <property type="entry name" value="MAGNESIUM-CHELATASE SUBUNIT CHLD"/>
    <property type="match status" value="1"/>
</dbReference>
<dbReference type="GO" id="GO:0005524">
    <property type="term" value="F:ATP binding"/>
    <property type="evidence" value="ECO:0007669"/>
    <property type="project" value="InterPro"/>
</dbReference>
<reference evidence="2 3" key="1">
    <citation type="journal article" date="2014" name="Appl. Environ. Microbiol.">
        <title>Comparative genomic and morphological analysis of Listeria phages isolated from farm environments.</title>
        <authorList>
            <person name="Denes T."/>
            <person name="Vongkamjan K."/>
            <person name="Ackermann H.W."/>
            <person name="Moreno Switt A.I."/>
            <person name="Wiedmann M."/>
            <person name="den Bakker H.C."/>
        </authorList>
    </citation>
    <scope>NUCLEOTIDE SEQUENCE [LARGE SCALE GENOMIC DNA]</scope>
</reference>
<evidence type="ECO:0000313" key="3">
    <source>
        <dbReference type="Proteomes" id="UP000026991"/>
    </source>
</evidence>
<dbReference type="CDD" id="cd00009">
    <property type="entry name" value="AAA"/>
    <property type="match status" value="1"/>
</dbReference>
<proteinExistence type="predicted"/>
<dbReference type="InterPro" id="IPR003593">
    <property type="entry name" value="AAA+_ATPase"/>
</dbReference>
<dbReference type="GeneID" id="19736202"/>
<name>A0A059T5B9_9CAUD</name>
<dbReference type="Pfam" id="PF07728">
    <property type="entry name" value="AAA_5"/>
    <property type="match status" value="1"/>
</dbReference>
<dbReference type="InterPro" id="IPR027417">
    <property type="entry name" value="P-loop_NTPase"/>
</dbReference>
<dbReference type="EMBL" id="KJ094021">
    <property type="protein sequence ID" value="AHL18618.1"/>
    <property type="molecule type" value="Genomic_DNA"/>
</dbReference>